<evidence type="ECO:0000256" key="2">
    <source>
        <dbReference type="SAM" id="MobiDB-lite"/>
    </source>
</evidence>
<dbReference type="InterPro" id="IPR013868">
    <property type="entry name" value="Cut8/Sts1_fam"/>
</dbReference>
<dbReference type="EMBL" id="JARTCD010000077">
    <property type="protein sequence ID" value="KAJ8653525.1"/>
    <property type="molecule type" value="Genomic_DNA"/>
</dbReference>
<gene>
    <name evidence="3" type="ORF">O0I10_010853</name>
</gene>
<dbReference type="Gene3D" id="1.20.58.1590">
    <property type="entry name" value="Tethering factor for nuclear proteasome Cut8/Sts1"/>
    <property type="match status" value="1"/>
</dbReference>
<protein>
    <recommendedName>
        <fullName evidence="1">Tethering factor for nuclear proteasome STS1</fullName>
    </recommendedName>
</protein>
<keyword evidence="1" id="KW-0539">Nucleus</keyword>
<name>A0AAD7XT69_9FUNG</name>
<proteinExistence type="inferred from homology"/>
<keyword evidence="1" id="KW-0653">Protein transport</keyword>
<evidence type="ECO:0000313" key="4">
    <source>
        <dbReference type="Proteomes" id="UP001234581"/>
    </source>
</evidence>
<dbReference type="InterPro" id="IPR038422">
    <property type="entry name" value="Cut8/Sts1_sf"/>
</dbReference>
<dbReference type="GO" id="GO:0015031">
    <property type="term" value="P:protein transport"/>
    <property type="evidence" value="ECO:0007669"/>
    <property type="project" value="UniProtKB-UniRule"/>
</dbReference>
<dbReference type="GeneID" id="83218255"/>
<dbReference type="Pfam" id="PF08559">
    <property type="entry name" value="Cut8"/>
    <property type="match status" value="1"/>
</dbReference>
<keyword evidence="1" id="KW-0813">Transport</keyword>
<organism evidence="3 4">
    <name type="scientific">Lichtheimia ornata</name>
    <dbReference type="NCBI Taxonomy" id="688661"/>
    <lineage>
        <taxon>Eukaryota</taxon>
        <taxon>Fungi</taxon>
        <taxon>Fungi incertae sedis</taxon>
        <taxon>Mucoromycota</taxon>
        <taxon>Mucoromycotina</taxon>
        <taxon>Mucoromycetes</taxon>
        <taxon>Mucorales</taxon>
        <taxon>Lichtheimiaceae</taxon>
        <taxon>Lichtheimia</taxon>
    </lineage>
</organism>
<comment type="subcellular location">
    <subcellularLocation>
        <location evidence="1">Cytoplasm</location>
    </subcellularLocation>
    <subcellularLocation>
        <location evidence="1">Nucleus</location>
    </subcellularLocation>
</comment>
<dbReference type="RefSeq" id="XP_058338439.1">
    <property type="nucleotide sequence ID" value="XM_058490827.1"/>
</dbReference>
<feature type="region of interest" description="Disordered" evidence="2">
    <location>
        <begin position="97"/>
        <end position="121"/>
    </location>
</feature>
<comment type="caution">
    <text evidence="3">The sequence shown here is derived from an EMBL/GenBank/DDBJ whole genome shotgun (WGS) entry which is preliminary data.</text>
</comment>
<dbReference type="Proteomes" id="UP001234581">
    <property type="component" value="Unassembled WGS sequence"/>
</dbReference>
<dbReference type="AlphaFoldDB" id="A0AAD7XT69"/>
<dbReference type="GO" id="GO:0005634">
    <property type="term" value="C:nucleus"/>
    <property type="evidence" value="ECO:0007669"/>
    <property type="project" value="UniProtKB-SubCell"/>
</dbReference>
<evidence type="ECO:0000313" key="3">
    <source>
        <dbReference type="EMBL" id="KAJ8653525.1"/>
    </source>
</evidence>
<accession>A0AAD7XT69</accession>
<dbReference type="GO" id="GO:0071630">
    <property type="term" value="P:nuclear protein quality control by the ubiquitin-proteasome system"/>
    <property type="evidence" value="ECO:0007669"/>
    <property type="project" value="UniProtKB-UniRule"/>
</dbReference>
<dbReference type="GO" id="GO:0005737">
    <property type="term" value="C:cytoplasm"/>
    <property type="evidence" value="ECO:0007669"/>
    <property type="project" value="UniProtKB-SubCell"/>
</dbReference>
<comment type="function">
    <text evidence="1">Involved in ubiquitin-mediated protein degradation. Regulatory factor in the ubiquitin/proteasome pathway that controls the turnover of proteasome substrates. Targets proteasomes to the nucleus and facilitates the degradation of nuclear proteins.</text>
</comment>
<comment type="subunit">
    <text evidence="1">Binds the proteasome.</text>
</comment>
<feature type="compositionally biased region" description="Low complexity" evidence="2">
    <location>
        <begin position="99"/>
        <end position="112"/>
    </location>
</feature>
<comment type="similarity">
    <text evidence="1">Belongs to the cut8/STS1 family.</text>
</comment>
<evidence type="ECO:0000256" key="1">
    <source>
        <dbReference type="RuleBase" id="RU368013"/>
    </source>
</evidence>
<dbReference type="GO" id="GO:0031144">
    <property type="term" value="P:proteasome localization"/>
    <property type="evidence" value="ECO:0007669"/>
    <property type="project" value="UniProtKB-UniRule"/>
</dbReference>
<keyword evidence="1" id="KW-0963">Cytoplasm</keyword>
<sequence>MASQNTLFRQQQQLYRSSHYFGKPKSPPLYIEQADSYNGNDQQGKGKCRLTNLDKGHYAIANGLSLSIIGRKRRASEDESMEDLSDGVSFDFSPSLERTNAATTTTASTTTADNKNGLRPKHDKITKRKRIGAEKQFPLDKLLATLDKERLIDLISNLVDAHPRLHPEVEEVAAALPHTSG</sequence>
<reference evidence="3 4" key="1">
    <citation type="submission" date="2023-03" db="EMBL/GenBank/DDBJ databases">
        <title>Genome sequence of Lichtheimia ornata CBS 291.66.</title>
        <authorList>
            <person name="Mohabir J.T."/>
            <person name="Shea T.P."/>
            <person name="Kurbessoian T."/>
            <person name="Berby B."/>
            <person name="Fontaine J."/>
            <person name="Livny J."/>
            <person name="Gnirke A."/>
            <person name="Stajich J.E."/>
            <person name="Cuomo C.A."/>
        </authorList>
    </citation>
    <scope>NUCLEOTIDE SEQUENCE [LARGE SCALE GENOMIC DNA]</scope>
    <source>
        <strain evidence="3">CBS 291.66</strain>
    </source>
</reference>
<keyword evidence="4" id="KW-1185">Reference proteome</keyword>